<dbReference type="GO" id="GO:0004525">
    <property type="term" value="F:ribonuclease III activity"/>
    <property type="evidence" value="ECO:0007669"/>
    <property type="project" value="UniProtKB-UniRule"/>
</dbReference>
<dbReference type="InterPro" id="IPR036389">
    <property type="entry name" value="RNase_III_sf"/>
</dbReference>
<dbReference type="InterPro" id="IPR014720">
    <property type="entry name" value="dsRBD_dom"/>
</dbReference>
<evidence type="ECO:0000256" key="4">
    <source>
        <dbReference type="ARBA" id="ARBA00011738"/>
    </source>
</evidence>
<evidence type="ECO:0000259" key="18">
    <source>
        <dbReference type="PROSITE" id="PS50142"/>
    </source>
</evidence>
<evidence type="ECO:0000256" key="11">
    <source>
        <dbReference type="ARBA" id="ARBA00022759"/>
    </source>
</evidence>
<dbReference type="FunFam" id="1.10.1520.10:FF:000001">
    <property type="entry name" value="Ribonuclease 3"/>
    <property type="match status" value="1"/>
</dbReference>
<dbReference type="Gene3D" id="1.10.1520.10">
    <property type="entry name" value="Ribonuclease III domain"/>
    <property type="match status" value="1"/>
</dbReference>
<evidence type="ECO:0000256" key="5">
    <source>
        <dbReference type="ARBA" id="ARBA00022490"/>
    </source>
</evidence>
<dbReference type="EC" id="3.1.26.3" evidence="15"/>
<gene>
    <name evidence="15 19" type="primary">rnc</name>
    <name evidence="19" type="ORF">ATO7_08022</name>
</gene>
<evidence type="ECO:0000256" key="8">
    <source>
        <dbReference type="ARBA" id="ARBA00022694"/>
    </source>
</evidence>
<dbReference type="GO" id="GO:0003725">
    <property type="term" value="F:double-stranded RNA binding"/>
    <property type="evidence" value="ECO:0007669"/>
    <property type="project" value="TreeGrafter"/>
</dbReference>
<dbReference type="SMART" id="SM00358">
    <property type="entry name" value="DSRM"/>
    <property type="match status" value="1"/>
</dbReference>
<feature type="active site" evidence="15">
    <location>
        <position position="41"/>
    </location>
</feature>
<dbReference type="GO" id="GO:0046872">
    <property type="term" value="F:metal ion binding"/>
    <property type="evidence" value="ECO:0007669"/>
    <property type="project" value="UniProtKB-KW"/>
</dbReference>
<comment type="caution">
    <text evidence="19">The sequence shown here is derived from an EMBL/GenBank/DDBJ whole genome shotgun (WGS) entry which is preliminary data.</text>
</comment>
<dbReference type="EMBL" id="AQQV01000002">
    <property type="protein sequence ID" value="ORE86970.1"/>
    <property type="molecule type" value="Genomic_DNA"/>
</dbReference>
<keyword evidence="15" id="KW-0699">rRNA-binding</keyword>
<dbReference type="GO" id="GO:0019843">
    <property type="term" value="F:rRNA binding"/>
    <property type="evidence" value="ECO:0007669"/>
    <property type="project" value="UniProtKB-KW"/>
</dbReference>
<dbReference type="InterPro" id="IPR011907">
    <property type="entry name" value="RNase_III"/>
</dbReference>
<feature type="domain" description="RNase III" evidence="18">
    <location>
        <begin position="2"/>
        <end position="124"/>
    </location>
</feature>
<evidence type="ECO:0000256" key="3">
    <source>
        <dbReference type="ARBA" id="ARBA00010183"/>
    </source>
</evidence>
<keyword evidence="8 15" id="KW-0819">tRNA processing</keyword>
<comment type="similarity">
    <text evidence="3">Belongs to the ribonuclease III family.</text>
</comment>
<dbReference type="Gene3D" id="3.30.160.20">
    <property type="match status" value="1"/>
</dbReference>
<proteinExistence type="inferred from homology"/>
<keyword evidence="12 15" id="KW-0378">Hydrolase</keyword>
<dbReference type="HAMAP" id="MF_00104">
    <property type="entry name" value="RNase_III"/>
    <property type="match status" value="1"/>
</dbReference>
<evidence type="ECO:0000256" key="7">
    <source>
        <dbReference type="ARBA" id="ARBA00022664"/>
    </source>
</evidence>
<dbReference type="SUPFAM" id="SSF69065">
    <property type="entry name" value="RNase III domain-like"/>
    <property type="match status" value="1"/>
</dbReference>
<comment type="function">
    <text evidence="15">Digests double-stranded RNA. Involved in the processing of primary rRNA transcript to yield the immediate precursors to the large and small rRNAs (23S and 16S). Processes some mRNAs, and tRNAs when they are encoded in the rRNA operon. Processes pre-crRNA and tracrRNA of type II CRISPR loci if present in the organism.</text>
</comment>
<feature type="compositionally biased region" description="Basic and acidic residues" evidence="16">
    <location>
        <begin position="203"/>
        <end position="214"/>
    </location>
</feature>
<organism evidence="19 20">
    <name type="scientific">Oceanococcus atlanticus</name>
    <dbReference type="NCBI Taxonomy" id="1317117"/>
    <lineage>
        <taxon>Bacteria</taxon>
        <taxon>Pseudomonadati</taxon>
        <taxon>Pseudomonadota</taxon>
        <taxon>Gammaproteobacteria</taxon>
        <taxon>Chromatiales</taxon>
        <taxon>Oceanococcaceae</taxon>
        <taxon>Oceanococcus</taxon>
    </lineage>
</organism>
<evidence type="ECO:0000256" key="1">
    <source>
        <dbReference type="ARBA" id="ARBA00000109"/>
    </source>
</evidence>
<feature type="binding site" evidence="15">
    <location>
        <position position="110"/>
    </location>
    <ligand>
        <name>Mg(2+)</name>
        <dbReference type="ChEBI" id="CHEBI:18420"/>
    </ligand>
</feature>
<keyword evidence="11 15" id="KW-0255">Endonuclease</keyword>
<feature type="active site" evidence="15">
    <location>
        <position position="113"/>
    </location>
</feature>
<evidence type="ECO:0000256" key="16">
    <source>
        <dbReference type="SAM" id="MobiDB-lite"/>
    </source>
</evidence>
<dbReference type="GO" id="GO:0005737">
    <property type="term" value="C:cytoplasm"/>
    <property type="evidence" value="ECO:0007669"/>
    <property type="project" value="UniProtKB-SubCell"/>
</dbReference>
<keyword evidence="13 15" id="KW-0460">Magnesium</keyword>
<keyword evidence="7 15" id="KW-0507">mRNA processing</keyword>
<accession>A0A1Y1SDB3</accession>
<evidence type="ECO:0000256" key="9">
    <source>
        <dbReference type="ARBA" id="ARBA00022722"/>
    </source>
</evidence>
<dbReference type="PROSITE" id="PS00517">
    <property type="entry name" value="RNASE_3_1"/>
    <property type="match status" value="1"/>
</dbReference>
<keyword evidence="14 15" id="KW-0694">RNA-binding</keyword>
<dbReference type="Pfam" id="PF00035">
    <property type="entry name" value="dsrm"/>
    <property type="match status" value="1"/>
</dbReference>
<evidence type="ECO:0000256" key="13">
    <source>
        <dbReference type="ARBA" id="ARBA00022842"/>
    </source>
</evidence>
<dbReference type="PROSITE" id="PS50142">
    <property type="entry name" value="RNASE_3_2"/>
    <property type="match status" value="1"/>
</dbReference>
<reference evidence="19 20" key="1">
    <citation type="submission" date="2013-04" db="EMBL/GenBank/DDBJ databases">
        <title>Oceanococcus atlanticus 22II-S10r2 Genome Sequencing.</title>
        <authorList>
            <person name="Lai Q."/>
            <person name="Li G."/>
            <person name="Shao Z."/>
        </authorList>
    </citation>
    <scope>NUCLEOTIDE SEQUENCE [LARGE SCALE GENOMIC DNA]</scope>
    <source>
        <strain evidence="19 20">22II-S10r2</strain>
    </source>
</reference>
<keyword evidence="20" id="KW-1185">Reference proteome</keyword>
<dbReference type="NCBIfam" id="TIGR02191">
    <property type="entry name" value="RNaseIII"/>
    <property type="match status" value="1"/>
</dbReference>
<sequence>MVADIQRLQDFPFRDAELRKAALTHRSAGNRHNERLEFLGDAVLNFVIAQALYQRLPDCDEGDLTRMRAHLVRGETLAALAADMNLGMDIELGPGELKSGGHRRASIQEDALEALLGAILCDAGFETAQQQILQLFEARLANLPRPDELKDPKTRLQERLQATGRGLPDYQLVAESGPAHRKQFEATCGVADVLTRGTGRSRRAAEQDAARRMLEQLQAP</sequence>
<evidence type="ECO:0000313" key="19">
    <source>
        <dbReference type="EMBL" id="ORE86970.1"/>
    </source>
</evidence>
<dbReference type="AlphaFoldDB" id="A0A1Y1SDB3"/>
<keyword evidence="6 15" id="KW-0698">rRNA processing</keyword>
<comment type="catalytic activity">
    <reaction evidence="1 15">
        <text>Endonucleolytic cleavage to 5'-phosphomonoester.</text>
        <dbReference type="EC" id="3.1.26.3"/>
    </reaction>
</comment>
<dbReference type="CDD" id="cd10845">
    <property type="entry name" value="DSRM_RNAse_III_family"/>
    <property type="match status" value="1"/>
</dbReference>
<evidence type="ECO:0000256" key="10">
    <source>
        <dbReference type="ARBA" id="ARBA00022723"/>
    </source>
</evidence>
<feature type="binding site" evidence="15">
    <location>
        <position position="37"/>
    </location>
    <ligand>
        <name>Mg(2+)</name>
        <dbReference type="ChEBI" id="CHEBI:18420"/>
    </ligand>
</feature>
<keyword evidence="10 15" id="KW-0479">Metal-binding</keyword>
<keyword evidence="9 15" id="KW-0540">Nuclease</keyword>
<evidence type="ECO:0000256" key="6">
    <source>
        <dbReference type="ARBA" id="ARBA00022552"/>
    </source>
</evidence>
<keyword evidence="5 15" id="KW-0963">Cytoplasm</keyword>
<comment type="cofactor">
    <cofactor evidence="15">
        <name>Mg(2+)</name>
        <dbReference type="ChEBI" id="CHEBI:18420"/>
    </cofactor>
</comment>
<dbReference type="GO" id="GO:0042802">
    <property type="term" value="F:identical protein binding"/>
    <property type="evidence" value="ECO:0007669"/>
    <property type="project" value="UniProtKB-ARBA"/>
</dbReference>
<dbReference type="Pfam" id="PF14622">
    <property type="entry name" value="Ribonucleas_3_3"/>
    <property type="match status" value="1"/>
</dbReference>
<evidence type="ECO:0000313" key="20">
    <source>
        <dbReference type="Proteomes" id="UP000192342"/>
    </source>
</evidence>
<dbReference type="SUPFAM" id="SSF54768">
    <property type="entry name" value="dsRNA-binding domain-like"/>
    <property type="match status" value="1"/>
</dbReference>
<name>A0A1Y1SDB3_9GAMM</name>
<comment type="subunit">
    <text evidence="4 15">Homodimer.</text>
</comment>
<dbReference type="GO" id="GO:0010468">
    <property type="term" value="P:regulation of gene expression"/>
    <property type="evidence" value="ECO:0007669"/>
    <property type="project" value="TreeGrafter"/>
</dbReference>
<dbReference type="PROSITE" id="PS50137">
    <property type="entry name" value="DS_RBD"/>
    <property type="match status" value="1"/>
</dbReference>
<dbReference type="PANTHER" id="PTHR11207">
    <property type="entry name" value="RIBONUCLEASE III"/>
    <property type="match status" value="1"/>
</dbReference>
<feature type="domain" description="DRBM" evidence="17">
    <location>
        <begin position="151"/>
        <end position="219"/>
    </location>
</feature>
<feature type="binding site" evidence="15">
    <location>
        <position position="113"/>
    </location>
    <ligand>
        <name>Mg(2+)</name>
        <dbReference type="ChEBI" id="CHEBI:18420"/>
    </ligand>
</feature>
<feature type="region of interest" description="Disordered" evidence="16">
    <location>
        <begin position="198"/>
        <end position="220"/>
    </location>
</feature>
<dbReference type="SMART" id="SM00535">
    <property type="entry name" value="RIBOc"/>
    <property type="match status" value="1"/>
</dbReference>
<evidence type="ECO:0000256" key="15">
    <source>
        <dbReference type="HAMAP-Rule" id="MF_00104"/>
    </source>
</evidence>
<dbReference type="GO" id="GO:0006397">
    <property type="term" value="P:mRNA processing"/>
    <property type="evidence" value="ECO:0007669"/>
    <property type="project" value="UniProtKB-UniRule"/>
</dbReference>
<evidence type="ECO:0000259" key="17">
    <source>
        <dbReference type="PROSITE" id="PS50137"/>
    </source>
</evidence>
<dbReference type="GO" id="GO:0006364">
    <property type="term" value="P:rRNA processing"/>
    <property type="evidence" value="ECO:0007669"/>
    <property type="project" value="UniProtKB-UniRule"/>
</dbReference>
<dbReference type="Proteomes" id="UP000192342">
    <property type="component" value="Unassembled WGS sequence"/>
</dbReference>
<dbReference type="CDD" id="cd00593">
    <property type="entry name" value="RIBOc"/>
    <property type="match status" value="1"/>
</dbReference>
<evidence type="ECO:0000256" key="14">
    <source>
        <dbReference type="ARBA" id="ARBA00022884"/>
    </source>
</evidence>
<evidence type="ECO:0000256" key="12">
    <source>
        <dbReference type="ARBA" id="ARBA00022801"/>
    </source>
</evidence>
<dbReference type="InterPro" id="IPR000999">
    <property type="entry name" value="RNase_III_dom"/>
</dbReference>
<dbReference type="GO" id="GO:0008033">
    <property type="term" value="P:tRNA processing"/>
    <property type="evidence" value="ECO:0007669"/>
    <property type="project" value="UniProtKB-KW"/>
</dbReference>
<evidence type="ECO:0000256" key="2">
    <source>
        <dbReference type="ARBA" id="ARBA00004496"/>
    </source>
</evidence>
<protein>
    <recommendedName>
        <fullName evidence="15">Ribonuclease 3</fullName>
        <ecNumber evidence="15">3.1.26.3</ecNumber>
    </recommendedName>
    <alternativeName>
        <fullName evidence="15">Ribonuclease III</fullName>
        <shortName evidence="15">RNase III</shortName>
    </alternativeName>
</protein>
<comment type="subcellular location">
    <subcellularLocation>
        <location evidence="2 15">Cytoplasm</location>
    </subcellularLocation>
</comment>
<dbReference type="PANTHER" id="PTHR11207:SF0">
    <property type="entry name" value="RIBONUCLEASE 3"/>
    <property type="match status" value="1"/>
</dbReference>
<dbReference type="FunFam" id="3.30.160.20:FF:000003">
    <property type="entry name" value="Ribonuclease 3"/>
    <property type="match status" value="1"/>
</dbReference>
<dbReference type="STRING" id="1317117.ATO7_08022"/>